<feature type="domain" description="Methylmalonyl-CoA mutase alpha/beta chain catalytic" evidence="1">
    <location>
        <begin position="197"/>
        <end position="372"/>
    </location>
</feature>
<gene>
    <name evidence="2" type="ORF">JI741_02495</name>
</gene>
<organism evidence="2 3">
    <name type="scientific">Chryseolinea lacunae</name>
    <dbReference type="NCBI Taxonomy" id="2801331"/>
    <lineage>
        <taxon>Bacteria</taxon>
        <taxon>Pseudomonadati</taxon>
        <taxon>Bacteroidota</taxon>
        <taxon>Cytophagia</taxon>
        <taxon>Cytophagales</taxon>
        <taxon>Fulvivirgaceae</taxon>
        <taxon>Chryseolinea</taxon>
    </lineage>
</organism>
<dbReference type="PANTHER" id="PTHR48101:SF1">
    <property type="entry name" value="METHYLMALONYL-COA MUTASE, LARGE SUBUNIT"/>
    <property type="match status" value="1"/>
</dbReference>
<dbReference type="PANTHER" id="PTHR48101">
    <property type="entry name" value="METHYLMALONYL-COA MUTASE, MITOCHONDRIAL-RELATED"/>
    <property type="match status" value="1"/>
</dbReference>
<evidence type="ECO:0000313" key="2">
    <source>
        <dbReference type="EMBL" id="MBL0740066.1"/>
    </source>
</evidence>
<comment type="caution">
    <text evidence="2">The sequence shown here is derived from an EMBL/GenBank/DDBJ whole genome shotgun (WGS) entry which is preliminary data.</text>
</comment>
<dbReference type="InterPro" id="IPR016176">
    <property type="entry name" value="Cbl-dep_enz_cat"/>
</dbReference>
<keyword evidence="3" id="KW-1185">Reference proteome</keyword>
<protein>
    <recommendedName>
        <fullName evidence="1">Methylmalonyl-CoA mutase alpha/beta chain catalytic domain-containing protein</fullName>
    </recommendedName>
</protein>
<dbReference type="SUPFAM" id="SSF51703">
    <property type="entry name" value="Cobalamin (vitamin B12)-dependent enzymes"/>
    <property type="match status" value="1"/>
</dbReference>
<dbReference type="EMBL" id="JAERRB010000001">
    <property type="protein sequence ID" value="MBL0740066.1"/>
    <property type="molecule type" value="Genomic_DNA"/>
</dbReference>
<evidence type="ECO:0000259" key="1">
    <source>
        <dbReference type="Pfam" id="PF01642"/>
    </source>
</evidence>
<dbReference type="Gene3D" id="3.20.20.240">
    <property type="entry name" value="Methylmalonyl-CoA mutase"/>
    <property type="match status" value="1"/>
</dbReference>
<dbReference type="Pfam" id="PF01642">
    <property type="entry name" value="MM_CoA_mutase"/>
    <property type="match status" value="1"/>
</dbReference>
<reference evidence="2 3" key="1">
    <citation type="submission" date="2021-01" db="EMBL/GenBank/DDBJ databases">
        <title>Chryseolinea sp. Jin1 Genome sequencing and assembly.</title>
        <authorList>
            <person name="Kim I."/>
        </authorList>
    </citation>
    <scope>NUCLEOTIDE SEQUENCE [LARGE SCALE GENOMIC DNA]</scope>
    <source>
        <strain evidence="2 3">Jin1</strain>
    </source>
</reference>
<dbReference type="Proteomes" id="UP000613030">
    <property type="component" value="Unassembled WGS sequence"/>
</dbReference>
<proteinExistence type="predicted"/>
<evidence type="ECO:0000313" key="3">
    <source>
        <dbReference type="Proteomes" id="UP000613030"/>
    </source>
</evidence>
<dbReference type="RefSeq" id="WP_202007061.1">
    <property type="nucleotide sequence ID" value="NZ_JAERRB010000001.1"/>
</dbReference>
<sequence length="377" mass="41851">MSESPLHNLLQQSFSKTNKADWLKAAAAEIEGKNPEEALAWNSAGLSFLPYYDRHDTAALTYLQQFEIQPSQHPHSNARYWENVPRVTVTDEKKANSTILHHLNHGADGILLDVQNRPTVDFAGLLENIDWPYCSVSFLATHNTPIDNGITAFLDKKNFAANTLTGTVWWTHLPEKNIPKLDVLSHLNHFHRWGIIEPSSTAVDEVAGALTKAARLMDALTEEGIEKEIAWKNIALSLPVGTDFYASIAKLKALRLLWSSLAQAFHIVPSADTALHLHVRSEVWINEKFQPHGNLLKSTTAAMAAVMGGCDALTVDAEVEEHTMMMRMARNVSTILREESHLDKVADPLAGAYAVNQLTHTIAQAAWQSLQQNLQHG</sequence>
<dbReference type="InterPro" id="IPR006099">
    <property type="entry name" value="MeMalonylCoA_mutase_a/b_cat"/>
</dbReference>
<accession>A0ABS1KKT1</accession>
<name>A0ABS1KKT1_9BACT</name>